<evidence type="ECO:0000256" key="13">
    <source>
        <dbReference type="ARBA" id="ARBA00071271"/>
    </source>
</evidence>
<dbReference type="EMBL" id="VUNQ01000026">
    <property type="protein sequence ID" value="MSU02178.1"/>
    <property type="molecule type" value="Genomic_DNA"/>
</dbReference>
<comment type="cofactor">
    <cofactor evidence="2">
        <name>Zn(2+)</name>
        <dbReference type="ChEBI" id="CHEBI:29105"/>
    </cofactor>
</comment>
<dbReference type="EC" id="3.4.13.18" evidence="10"/>
<dbReference type="CDD" id="cd03890">
    <property type="entry name" value="M20_pepD"/>
    <property type="match status" value="1"/>
</dbReference>
<feature type="domain" description="Peptidase M20 dimerisation" evidence="18">
    <location>
        <begin position="207"/>
        <end position="291"/>
    </location>
</feature>
<dbReference type="FunFam" id="3.40.630.10:FF:000072">
    <property type="entry name" value="Aminoacyl-histidine dipeptidase"/>
    <property type="match status" value="1"/>
</dbReference>
<dbReference type="PIRSF" id="PIRSF016599">
    <property type="entry name" value="Xaa-His_dipept"/>
    <property type="match status" value="1"/>
</dbReference>
<dbReference type="PANTHER" id="PTHR43501">
    <property type="entry name" value="CYTOSOL NON-SPECIFIC DIPEPTIDASE"/>
    <property type="match status" value="1"/>
</dbReference>
<dbReference type="GO" id="GO:0046872">
    <property type="term" value="F:metal ion binding"/>
    <property type="evidence" value="ECO:0007669"/>
    <property type="project" value="UniProtKB-KW"/>
</dbReference>
<evidence type="ECO:0000256" key="15">
    <source>
        <dbReference type="ARBA" id="ARBA00076004"/>
    </source>
</evidence>
<comment type="similarity">
    <text evidence="12">Belongs to the peptidase M20C family.</text>
</comment>
<evidence type="ECO:0000256" key="16">
    <source>
        <dbReference type="ARBA" id="ARBA00077688"/>
    </source>
</evidence>
<dbReference type="PRINTS" id="PR00934">
    <property type="entry name" value="XHISDIPTASE"/>
</dbReference>
<dbReference type="FunFam" id="3.40.630.10:FF:000015">
    <property type="entry name" value="Aminoacyl-histidine dipeptidase PepD"/>
    <property type="match status" value="1"/>
</dbReference>
<gene>
    <name evidence="19" type="ORF">FYJ83_11915</name>
</gene>
<name>A0A6N7Y107_9FIRM</name>
<dbReference type="InterPro" id="IPR002933">
    <property type="entry name" value="Peptidase_M20"/>
</dbReference>
<dbReference type="GO" id="GO:0005829">
    <property type="term" value="C:cytosol"/>
    <property type="evidence" value="ECO:0007669"/>
    <property type="project" value="TreeGrafter"/>
</dbReference>
<evidence type="ECO:0000313" key="20">
    <source>
        <dbReference type="Proteomes" id="UP000469523"/>
    </source>
</evidence>
<evidence type="ECO:0000256" key="7">
    <source>
        <dbReference type="ARBA" id="ARBA00023049"/>
    </source>
</evidence>
<dbReference type="RefSeq" id="WP_154440828.1">
    <property type="nucleotide sequence ID" value="NZ_JAHLPJ010000001.1"/>
</dbReference>
<evidence type="ECO:0000259" key="18">
    <source>
        <dbReference type="Pfam" id="PF07687"/>
    </source>
</evidence>
<dbReference type="GO" id="GO:0070573">
    <property type="term" value="F:metallodipeptidase activity"/>
    <property type="evidence" value="ECO:0007669"/>
    <property type="project" value="TreeGrafter"/>
</dbReference>
<dbReference type="AlphaFoldDB" id="A0A6N7Y107"/>
<evidence type="ECO:0000313" key="19">
    <source>
        <dbReference type="EMBL" id="MSU02178.1"/>
    </source>
</evidence>
<dbReference type="SUPFAM" id="SSF53187">
    <property type="entry name" value="Zn-dependent exopeptidases"/>
    <property type="match status" value="1"/>
</dbReference>
<evidence type="ECO:0000256" key="4">
    <source>
        <dbReference type="ARBA" id="ARBA00022723"/>
    </source>
</evidence>
<comment type="cofactor">
    <cofactor evidence="1">
        <name>Co(2+)</name>
        <dbReference type="ChEBI" id="CHEBI:48828"/>
    </cofactor>
</comment>
<evidence type="ECO:0000256" key="3">
    <source>
        <dbReference type="ARBA" id="ARBA00022670"/>
    </source>
</evidence>
<evidence type="ECO:0000256" key="5">
    <source>
        <dbReference type="ARBA" id="ARBA00022801"/>
    </source>
</evidence>
<keyword evidence="5" id="KW-0378">Hydrolase</keyword>
<accession>A0A6N7Y107</accession>
<evidence type="ECO:0000256" key="11">
    <source>
        <dbReference type="ARBA" id="ARBA00044252"/>
    </source>
</evidence>
<dbReference type="InterPro" id="IPR001160">
    <property type="entry name" value="Peptidase_M20C"/>
</dbReference>
<evidence type="ECO:0000256" key="8">
    <source>
        <dbReference type="ARBA" id="ARBA00023285"/>
    </source>
</evidence>
<organism evidence="19 20">
    <name type="scientific">Tissierella pigra</name>
    <dbReference type="NCBI Taxonomy" id="2607614"/>
    <lineage>
        <taxon>Bacteria</taxon>
        <taxon>Bacillati</taxon>
        <taxon>Bacillota</taxon>
        <taxon>Tissierellia</taxon>
        <taxon>Tissierellales</taxon>
        <taxon>Tissierellaceae</taxon>
        <taxon>Tissierella</taxon>
    </lineage>
</organism>
<comment type="caution">
    <text evidence="19">The sequence shown here is derived from an EMBL/GenBank/DDBJ whole genome shotgun (WGS) entry which is preliminary data.</text>
</comment>
<protein>
    <recommendedName>
        <fullName evidence="13">Cytosol non-specific dipeptidase</fullName>
        <ecNumber evidence="10">3.4.13.18</ecNumber>
    </recommendedName>
    <alternativeName>
        <fullName evidence="16">Aminoacyl-histidine dipeptidase</fullName>
    </alternativeName>
    <alternativeName>
        <fullName evidence="15">Beta-alanyl-histidine dipeptidase</fullName>
    </alternativeName>
    <alternativeName>
        <fullName evidence="14">Carnosinase</fullName>
    </alternativeName>
    <alternativeName>
        <fullName evidence="11">Peptidase D</fullName>
    </alternativeName>
    <alternativeName>
        <fullName evidence="17">Xaa-His dipeptidase</fullName>
    </alternativeName>
</protein>
<keyword evidence="4" id="KW-0479">Metal-binding</keyword>
<dbReference type="GO" id="GO:0006508">
    <property type="term" value="P:proteolysis"/>
    <property type="evidence" value="ECO:0007669"/>
    <property type="project" value="UniProtKB-KW"/>
</dbReference>
<keyword evidence="7" id="KW-0482">Metalloprotease</keyword>
<evidence type="ECO:0000256" key="1">
    <source>
        <dbReference type="ARBA" id="ARBA00001941"/>
    </source>
</evidence>
<proteinExistence type="inferred from homology"/>
<dbReference type="NCBIfam" id="TIGR01893">
    <property type="entry name" value="aa-his-dipept"/>
    <property type="match status" value="1"/>
</dbReference>
<evidence type="ECO:0000256" key="2">
    <source>
        <dbReference type="ARBA" id="ARBA00001947"/>
    </source>
</evidence>
<reference evidence="19 20" key="1">
    <citation type="submission" date="2019-09" db="EMBL/GenBank/DDBJ databases">
        <title>In-depth cultivation of the pig gut microbiome towards novel bacterial diversity and tailored functional studies.</title>
        <authorList>
            <person name="Wylensek D."/>
            <person name="Hitch T.C.A."/>
            <person name="Clavel T."/>
        </authorList>
    </citation>
    <scope>NUCLEOTIDE SEQUENCE [LARGE SCALE GENOMIC DNA]</scope>
    <source>
        <strain evidence="19 20">WCA3-693-APC-4?</strain>
    </source>
</reference>
<sequence>MGVLQGLKPERVMYYFEEISKIPRCSYDEQKISDYLASVGRNLGLEVIQDKALNIIIKKPAYKGYENSPTIILQGHMDMVGEKVDNSNHDFSKDPIKLEVEGDYIMAKETTLGADNGIAVAMALAVLESKNIAHPPLEVLITSNEESGMTGAAALEPQSVTGKILINIDSEEEGTILVSCAGGERNLVTIPIEWDEMLNNKEIYEISVSGLKGGHSGMEIDKGRGNSNKIIGRVLQRLNREIDINLCYIEGGSKSNAIPRYTKAVVAMEKYNVEKANAIIKEIEKEFRFELLSTDKDVELSFIKVDDKRDKVFSKDTTQKTITALMLFPNGVNSMSMDIKGLVESSSNLGVIITTGDSITMESAIRSSIGSLKTYIANQIRVLAENIGAEWESTSSYPAWEYAKESYIRDVFKDAYKELYNNEINIDAIHAGLECGLFKEKFGSIDMISFGPNMYGVHAPGEKLSISSTERTYKLLLKVLEKIH</sequence>
<evidence type="ECO:0000256" key="9">
    <source>
        <dbReference type="ARBA" id="ARBA00036421"/>
    </source>
</evidence>
<dbReference type="Pfam" id="PF01546">
    <property type="entry name" value="Peptidase_M20"/>
    <property type="match status" value="1"/>
</dbReference>
<comment type="catalytic activity">
    <reaction evidence="9">
        <text>Hydrolysis of dipeptides, preferentially hydrophobic dipeptides including prolyl amino acids.</text>
        <dbReference type="EC" id="3.4.13.18"/>
    </reaction>
</comment>
<keyword evidence="6" id="KW-0862">Zinc</keyword>
<dbReference type="Gene3D" id="3.40.630.10">
    <property type="entry name" value="Zn peptidases"/>
    <property type="match status" value="2"/>
</dbReference>
<keyword evidence="8" id="KW-0170">Cobalt</keyword>
<keyword evidence="20" id="KW-1185">Reference proteome</keyword>
<evidence type="ECO:0000256" key="14">
    <source>
        <dbReference type="ARBA" id="ARBA00075285"/>
    </source>
</evidence>
<dbReference type="InterPro" id="IPR011650">
    <property type="entry name" value="Peptidase_M20_dimer"/>
</dbReference>
<evidence type="ECO:0000256" key="6">
    <source>
        <dbReference type="ARBA" id="ARBA00022833"/>
    </source>
</evidence>
<evidence type="ECO:0000256" key="17">
    <source>
        <dbReference type="ARBA" id="ARBA00078074"/>
    </source>
</evidence>
<evidence type="ECO:0000256" key="10">
    <source>
        <dbReference type="ARBA" id="ARBA00038976"/>
    </source>
</evidence>
<keyword evidence="3" id="KW-0645">Protease</keyword>
<dbReference type="Proteomes" id="UP000469523">
    <property type="component" value="Unassembled WGS sequence"/>
</dbReference>
<evidence type="ECO:0000256" key="12">
    <source>
        <dbReference type="ARBA" id="ARBA00061423"/>
    </source>
</evidence>
<dbReference type="PANTHER" id="PTHR43501:SF1">
    <property type="entry name" value="CYTOSOL NON-SPECIFIC DIPEPTIDASE"/>
    <property type="match status" value="1"/>
</dbReference>
<dbReference type="Pfam" id="PF07687">
    <property type="entry name" value="M20_dimer"/>
    <property type="match status" value="1"/>
</dbReference>